<protein>
    <submittedName>
        <fullName evidence="1">Uncharacterized protein</fullName>
    </submittedName>
</protein>
<organism evidence="1 2">
    <name type="scientific">Larinioides sclopetarius</name>
    <dbReference type="NCBI Taxonomy" id="280406"/>
    <lineage>
        <taxon>Eukaryota</taxon>
        <taxon>Metazoa</taxon>
        <taxon>Ecdysozoa</taxon>
        <taxon>Arthropoda</taxon>
        <taxon>Chelicerata</taxon>
        <taxon>Arachnida</taxon>
        <taxon>Araneae</taxon>
        <taxon>Araneomorphae</taxon>
        <taxon>Entelegynae</taxon>
        <taxon>Araneoidea</taxon>
        <taxon>Araneidae</taxon>
        <taxon>Larinioides</taxon>
    </lineage>
</organism>
<accession>A0AAV1YQK2</accession>
<dbReference type="Proteomes" id="UP001497382">
    <property type="component" value="Unassembled WGS sequence"/>
</dbReference>
<keyword evidence="2" id="KW-1185">Reference proteome</keyword>
<comment type="caution">
    <text evidence="1">The sequence shown here is derived from an EMBL/GenBank/DDBJ whole genome shotgun (WGS) entry which is preliminary data.</text>
</comment>
<evidence type="ECO:0000313" key="1">
    <source>
        <dbReference type="EMBL" id="CAL1261196.1"/>
    </source>
</evidence>
<evidence type="ECO:0000313" key="2">
    <source>
        <dbReference type="Proteomes" id="UP001497382"/>
    </source>
</evidence>
<dbReference type="EMBL" id="CAXIEN010000001">
    <property type="protein sequence ID" value="CAL1261196.1"/>
    <property type="molecule type" value="Genomic_DNA"/>
</dbReference>
<sequence>MLRHLLITTFVLVLTLMKYNNTISVQKFSLCVFMILTFYNCICTLYVCCNNYNFYLEVGQFFKCTTFECIAFTNNFYFCFYCLDLMML</sequence>
<name>A0AAV1YQK2_9ARAC</name>
<proteinExistence type="predicted"/>
<gene>
    <name evidence="1" type="ORF">LARSCL_LOCUS262</name>
</gene>
<dbReference type="AlphaFoldDB" id="A0AAV1YQK2"/>
<reference evidence="1 2" key="1">
    <citation type="submission" date="2024-04" db="EMBL/GenBank/DDBJ databases">
        <authorList>
            <person name="Rising A."/>
            <person name="Reimegard J."/>
            <person name="Sonavane S."/>
            <person name="Akerstrom W."/>
            <person name="Nylinder S."/>
            <person name="Hedman E."/>
            <person name="Kallberg Y."/>
        </authorList>
    </citation>
    <scope>NUCLEOTIDE SEQUENCE [LARGE SCALE GENOMIC DNA]</scope>
</reference>